<keyword evidence="3" id="KW-1185">Reference proteome</keyword>
<dbReference type="EMBL" id="JBHSNS010000015">
    <property type="protein sequence ID" value="MFC5731412.1"/>
    <property type="molecule type" value="Genomic_DNA"/>
</dbReference>
<name>A0ABW0ZLQ2_9ACTN</name>
<feature type="signal peptide" evidence="1">
    <location>
        <begin position="1"/>
        <end position="36"/>
    </location>
</feature>
<accession>A0ABW0ZLQ2</accession>
<comment type="caution">
    <text evidence="2">The sequence shown here is derived from an EMBL/GenBank/DDBJ whole genome shotgun (WGS) entry which is preliminary data.</text>
</comment>
<reference evidence="3" key="1">
    <citation type="journal article" date="2019" name="Int. J. Syst. Evol. Microbiol.">
        <title>The Global Catalogue of Microorganisms (GCM) 10K type strain sequencing project: providing services to taxonomists for standard genome sequencing and annotation.</title>
        <authorList>
            <consortium name="The Broad Institute Genomics Platform"/>
            <consortium name="The Broad Institute Genome Sequencing Center for Infectious Disease"/>
            <person name="Wu L."/>
            <person name="Ma J."/>
        </authorList>
    </citation>
    <scope>NUCLEOTIDE SEQUENCE [LARGE SCALE GENOMIC DNA]</scope>
    <source>
        <strain evidence="3">YIM 94188</strain>
    </source>
</reference>
<evidence type="ECO:0008006" key="4">
    <source>
        <dbReference type="Google" id="ProtNLM"/>
    </source>
</evidence>
<dbReference type="Proteomes" id="UP001596072">
    <property type="component" value="Unassembled WGS sequence"/>
</dbReference>
<evidence type="ECO:0000313" key="2">
    <source>
        <dbReference type="EMBL" id="MFC5731412.1"/>
    </source>
</evidence>
<organism evidence="2 3">
    <name type="scientific">Nocardioides vastitatis</name>
    <dbReference type="NCBI Taxonomy" id="2568655"/>
    <lineage>
        <taxon>Bacteria</taxon>
        <taxon>Bacillati</taxon>
        <taxon>Actinomycetota</taxon>
        <taxon>Actinomycetes</taxon>
        <taxon>Propionibacteriales</taxon>
        <taxon>Nocardioidaceae</taxon>
        <taxon>Nocardioides</taxon>
    </lineage>
</organism>
<keyword evidence="1" id="KW-0732">Signal</keyword>
<dbReference type="RefSeq" id="WP_136436481.1">
    <property type="nucleotide sequence ID" value="NZ_JBHSNS010000015.1"/>
</dbReference>
<evidence type="ECO:0000256" key="1">
    <source>
        <dbReference type="SAM" id="SignalP"/>
    </source>
</evidence>
<feature type="chain" id="PRO_5045535565" description="DUF1850 domain-containing protein" evidence="1">
    <location>
        <begin position="37"/>
        <end position="199"/>
    </location>
</feature>
<proteinExistence type="predicted"/>
<evidence type="ECO:0000313" key="3">
    <source>
        <dbReference type="Proteomes" id="UP001596072"/>
    </source>
</evidence>
<sequence length="199" mass="22146">MTPLISHRRLRRTARHAVATVAAITTLILAPGVAHADSWTHTDPARDVVAFDDEGAETPAPEVERGDIRRVRITHSSTRVRIRYTMRETFGANHGLVHAIRTPRNQFWLVRFRADGLRHNGLFLDQGEKEIRCRGIDWSIDRARATVIVSVPRSCLGRPRWVRAGVGVQSVGADAAHVDDGLRVGTGSALRLSPRLYRA</sequence>
<protein>
    <recommendedName>
        <fullName evidence="4">DUF1850 domain-containing protein</fullName>
    </recommendedName>
</protein>
<gene>
    <name evidence="2" type="ORF">ACFPQB_21045</name>
</gene>